<dbReference type="Pfam" id="PF00525">
    <property type="entry name" value="Crystallin"/>
    <property type="match status" value="1"/>
</dbReference>
<feature type="non-terminal residue" evidence="5">
    <location>
        <position position="224"/>
    </location>
</feature>
<keyword evidence="6" id="KW-1185">Reference proteome</keyword>
<reference evidence="5" key="1">
    <citation type="submission" date="2022-03" db="EMBL/GenBank/DDBJ databases">
        <authorList>
            <person name="Martin H S."/>
        </authorList>
    </citation>
    <scope>NUCLEOTIDE SEQUENCE</scope>
</reference>
<dbReference type="InterPro" id="IPR001436">
    <property type="entry name" value="Alpha-crystallin/sHSP_animal"/>
</dbReference>
<proteinExistence type="inferred from homology"/>
<name>A0ABN8HWM1_9NEOP</name>
<dbReference type="Gene3D" id="2.60.40.790">
    <property type="match status" value="1"/>
</dbReference>
<organism evidence="5 6">
    <name type="scientific">Iphiclides podalirius</name>
    <name type="common">scarce swallowtail</name>
    <dbReference type="NCBI Taxonomy" id="110791"/>
    <lineage>
        <taxon>Eukaryota</taxon>
        <taxon>Metazoa</taxon>
        <taxon>Ecdysozoa</taxon>
        <taxon>Arthropoda</taxon>
        <taxon>Hexapoda</taxon>
        <taxon>Insecta</taxon>
        <taxon>Pterygota</taxon>
        <taxon>Neoptera</taxon>
        <taxon>Endopterygota</taxon>
        <taxon>Lepidoptera</taxon>
        <taxon>Glossata</taxon>
        <taxon>Ditrysia</taxon>
        <taxon>Papilionoidea</taxon>
        <taxon>Papilionidae</taxon>
        <taxon>Papilioninae</taxon>
        <taxon>Iphiclides</taxon>
    </lineage>
</organism>
<protein>
    <recommendedName>
        <fullName evidence="4">SHSP domain-containing protein</fullName>
    </recommendedName>
</protein>
<dbReference type="Proteomes" id="UP000837857">
    <property type="component" value="Chromosome 14"/>
</dbReference>
<dbReference type="EMBL" id="OW152826">
    <property type="protein sequence ID" value="CAH2042530.1"/>
    <property type="molecule type" value="Genomic_DNA"/>
</dbReference>
<sequence>MDNLIRGYARHYPISDGVSRAQSSARLQRINTNTKMSIVPMMFRDWWDDWDRPSRLLDQHFGMGLRKDDLISSLSSLPSSSIFRNSYFRPWRTSLARQESASTINMTKEKFEVILDVQQFAPEEITVKASNNCVVVEGRHEEKQDEHGFVSRQFTRRYILPAGYDTADLVSTLSSDGVLTVTAPKRPPPNSGERIVPITKTGPAKPETKPEPPREQTVPIVTSP</sequence>
<evidence type="ECO:0000259" key="4">
    <source>
        <dbReference type="PROSITE" id="PS01031"/>
    </source>
</evidence>
<comment type="similarity">
    <text evidence="1 2">Belongs to the small heat shock protein (HSP20) family.</text>
</comment>
<dbReference type="PRINTS" id="PR00299">
    <property type="entry name" value="ACRYSTALLIN"/>
</dbReference>
<dbReference type="CDD" id="cd06526">
    <property type="entry name" value="metazoan_ACD"/>
    <property type="match status" value="1"/>
</dbReference>
<feature type="domain" description="SHSP" evidence="4">
    <location>
        <begin position="93"/>
        <end position="201"/>
    </location>
</feature>
<evidence type="ECO:0000313" key="6">
    <source>
        <dbReference type="Proteomes" id="UP000837857"/>
    </source>
</evidence>
<dbReference type="Pfam" id="PF00011">
    <property type="entry name" value="HSP20"/>
    <property type="match status" value="1"/>
</dbReference>
<dbReference type="PROSITE" id="PS01031">
    <property type="entry name" value="SHSP"/>
    <property type="match status" value="1"/>
</dbReference>
<dbReference type="PANTHER" id="PTHR45640:SF34">
    <property type="entry name" value="PROTEIN LETHAL(2)ESSENTIAL FOR LIFE"/>
    <property type="match status" value="1"/>
</dbReference>
<dbReference type="SUPFAM" id="SSF49764">
    <property type="entry name" value="HSP20-like chaperones"/>
    <property type="match status" value="1"/>
</dbReference>
<gene>
    <name evidence="5" type="ORF">IPOD504_LOCUS3889</name>
</gene>
<evidence type="ECO:0000313" key="5">
    <source>
        <dbReference type="EMBL" id="CAH2042530.1"/>
    </source>
</evidence>
<accession>A0ABN8HWM1</accession>
<evidence type="ECO:0000256" key="2">
    <source>
        <dbReference type="RuleBase" id="RU003616"/>
    </source>
</evidence>
<feature type="region of interest" description="Disordered" evidence="3">
    <location>
        <begin position="180"/>
        <end position="224"/>
    </location>
</feature>
<dbReference type="InterPro" id="IPR008978">
    <property type="entry name" value="HSP20-like_chaperone"/>
</dbReference>
<dbReference type="InterPro" id="IPR003090">
    <property type="entry name" value="Alpha-crystallin_N"/>
</dbReference>
<evidence type="ECO:0000256" key="3">
    <source>
        <dbReference type="SAM" id="MobiDB-lite"/>
    </source>
</evidence>
<dbReference type="InterPro" id="IPR002068">
    <property type="entry name" value="A-crystallin/Hsp20_dom"/>
</dbReference>
<evidence type="ECO:0000256" key="1">
    <source>
        <dbReference type="PROSITE-ProRule" id="PRU00285"/>
    </source>
</evidence>
<dbReference type="PANTHER" id="PTHR45640">
    <property type="entry name" value="HEAT SHOCK PROTEIN HSP-12.2-RELATED"/>
    <property type="match status" value="1"/>
</dbReference>